<dbReference type="Proteomes" id="UP000283586">
    <property type="component" value="Unassembled WGS sequence"/>
</dbReference>
<comment type="subcellular location">
    <subcellularLocation>
        <location evidence="1">Virion</location>
    </subcellularLocation>
</comment>
<dbReference type="Gene3D" id="3.30.2320.10">
    <property type="entry name" value="hypothetical protein PF0899 domain"/>
    <property type="match status" value="1"/>
</dbReference>
<evidence type="ECO:0000256" key="2">
    <source>
        <dbReference type="SAM" id="MobiDB-lite"/>
    </source>
</evidence>
<proteinExistence type="predicted"/>
<dbReference type="EMBL" id="QRQN01000013">
    <property type="protein sequence ID" value="RHN07240.1"/>
    <property type="molecule type" value="Genomic_DNA"/>
</dbReference>
<dbReference type="InterPro" id="IPR024455">
    <property type="entry name" value="Phage_capsid"/>
</dbReference>
<organism evidence="4 5">
    <name type="scientific">Roseburia intestinalis</name>
    <dbReference type="NCBI Taxonomy" id="166486"/>
    <lineage>
        <taxon>Bacteria</taxon>
        <taxon>Bacillati</taxon>
        <taxon>Bacillota</taxon>
        <taxon>Clostridia</taxon>
        <taxon>Lachnospirales</taxon>
        <taxon>Lachnospiraceae</taxon>
        <taxon>Roseburia</taxon>
    </lineage>
</organism>
<evidence type="ECO:0000256" key="1">
    <source>
        <dbReference type="ARBA" id="ARBA00004328"/>
    </source>
</evidence>
<dbReference type="NCBIfam" id="TIGR01554">
    <property type="entry name" value="major_cap_HK97"/>
    <property type="match status" value="1"/>
</dbReference>
<evidence type="ECO:0000313" key="4">
    <source>
        <dbReference type="EMBL" id="RHN07240.1"/>
    </source>
</evidence>
<feature type="compositionally biased region" description="Basic and acidic residues" evidence="2">
    <location>
        <begin position="70"/>
        <end position="89"/>
    </location>
</feature>
<feature type="domain" description="Phage capsid-like C-terminal" evidence="3">
    <location>
        <begin position="115"/>
        <end position="383"/>
    </location>
</feature>
<accession>A0A3R6JLW6</accession>
<feature type="compositionally biased region" description="Basic and acidic residues" evidence="2">
    <location>
        <begin position="10"/>
        <end position="34"/>
    </location>
</feature>
<comment type="caution">
    <text evidence="4">The sequence shown here is derived from an EMBL/GenBank/DDBJ whole genome shotgun (WGS) entry which is preliminary data.</text>
</comment>
<name>A0A3R6JLW6_9FIRM</name>
<dbReference type="Pfam" id="PF05065">
    <property type="entry name" value="Phage_capsid"/>
    <property type="match status" value="1"/>
</dbReference>
<dbReference type="InterPro" id="IPR054612">
    <property type="entry name" value="Phage_capsid-like_C"/>
</dbReference>
<feature type="region of interest" description="Disordered" evidence="2">
    <location>
        <begin position="1"/>
        <end position="34"/>
    </location>
</feature>
<gene>
    <name evidence="4" type="ORF">DWZ31_11505</name>
</gene>
<feature type="region of interest" description="Disordered" evidence="2">
    <location>
        <begin position="60"/>
        <end position="89"/>
    </location>
</feature>
<sequence>MNLKNLTEQRSAKQEEMKKLVDAADAEERSLNEEEMKKFEELEKDILGINTTIRAIQATRNLDEDVPAEGEEKKEKDQEQEKRDLEQRDMNEFDAYIRGKVEEREDSNMIKTDNGAVIPSTIANKIITKVVDICPIYQDADRYNVKGSLSIPYYDESTKDIKMEYCDEFTEGESSSGKFASITLGGFLARAITDVSKSLINNSQFNIVDFVVDRMALSITRFLEKELLYGTPGKADGLTGVTQKVTAKSATEVTSDEIIDLQEAVPDKYQTNAYFIMNKATRKAIRKLKDGQGNYLLNEDATSRWGYTLFGKDVYTSAQMDTMAAGKTAIYYGDYKGLAVKVSEEISIDVLRETKARQHVVEVLGFVEFDAKVQNAEMIAALVMGAGK</sequence>
<reference evidence="4 5" key="1">
    <citation type="submission" date="2018-08" db="EMBL/GenBank/DDBJ databases">
        <title>A genome reference for cultivated species of the human gut microbiota.</title>
        <authorList>
            <person name="Zou Y."/>
            <person name="Xue W."/>
            <person name="Luo G."/>
        </authorList>
    </citation>
    <scope>NUCLEOTIDE SEQUENCE [LARGE SCALE GENOMIC DNA]</scope>
    <source>
        <strain evidence="4 5">AF31-21AC</strain>
    </source>
</reference>
<dbReference type="SUPFAM" id="SSF56563">
    <property type="entry name" value="Major capsid protein gp5"/>
    <property type="match status" value="1"/>
</dbReference>
<dbReference type="AlphaFoldDB" id="A0A3R6JLW6"/>
<evidence type="ECO:0000313" key="5">
    <source>
        <dbReference type="Proteomes" id="UP000283586"/>
    </source>
</evidence>
<evidence type="ECO:0000259" key="3">
    <source>
        <dbReference type="Pfam" id="PF05065"/>
    </source>
</evidence>
<protein>
    <submittedName>
        <fullName evidence="4">Phage major capsid protein</fullName>
    </submittedName>
</protein>